<dbReference type="InterPro" id="IPR037066">
    <property type="entry name" value="Plug_dom_sf"/>
</dbReference>
<keyword evidence="2 10" id="KW-0813">Transport</keyword>
<comment type="subcellular location">
    <subcellularLocation>
        <location evidence="1 10">Cell outer membrane</location>
        <topology evidence="1 10">Multi-pass membrane protein</topology>
    </subcellularLocation>
</comment>
<evidence type="ECO:0000256" key="12">
    <source>
        <dbReference type="SAM" id="MobiDB-lite"/>
    </source>
</evidence>
<gene>
    <name evidence="15" type="primary">btuB_13</name>
    <name evidence="15" type="ORF">SPTER_27690</name>
</gene>
<evidence type="ECO:0000259" key="14">
    <source>
        <dbReference type="PROSITE" id="PS51208"/>
    </source>
</evidence>
<dbReference type="GO" id="GO:0015344">
    <property type="term" value="F:siderophore uptake transmembrane transporter activity"/>
    <property type="evidence" value="ECO:0007669"/>
    <property type="project" value="TreeGrafter"/>
</dbReference>
<evidence type="ECO:0000256" key="7">
    <source>
        <dbReference type="ARBA" id="ARBA00023136"/>
    </source>
</evidence>
<evidence type="ECO:0000256" key="9">
    <source>
        <dbReference type="ARBA" id="ARBA00023237"/>
    </source>
</evidence>
<evidence type="ECO:0000256" key="11">
    <source>
        <dbReference type="RuleBase" id="RU003357"/>
    </source>
</evidence>
<evidence type="ECO:0000256" key="2">
    <source>
        <dbReference type="ARBA" id="ARBA00022448"/>
    </source>
</evidence>
<dbReference type="PROSITE" id="PS52016">
    <property type="entry name" value="TONB_DEPENDENT_REC_3"/>
    <property type="match status" value="1"/>
</dbReference>
<dbReference type="PANTHER" id="PTHR30069">
    <property type="entry name" value="TONB-DEPENDENT OUTER MEMBRANE RECEPTOR"/>
    <property type="match status" value="1"/>
</dbReference>
<name>A0A517DVJ2_9FIRM</name>
<dbReference type="InterPro" id="IPR012910">
    <property type="entry name" value="Plug_dom"/>
</dbReference>
<feature type="domain" description="Autotransporter" evidence="14">
    <location>
        <begin position="659"/>
        <end position="935"/>
    </location>
</feature>
<dbReference type="OrthoDB" id="1627126at2"/>
<dbReference type="Gene3D" id="2.40.128.130">
    <property type="entry name" value="Autotransporter beta-domain"/>
    <property type="match status" value="1"/>
</dbReference>
<dbReference type="GO" id="GO:0044718">
    <property type="term" value="P:siderophore transmembrane transport"/>
    <property type="evidence" value="ECO:0007669"/>
    <property type="project" value="TreeGrafter"/>
</dbReference>
<keyword evidence="4 10" id="KW-0812">Transmembrane</keyword>
<dbReference type="Gene3D" id="2.40.170.20">
    <property type="entry name" value="TonB-dependent receptor, beta-barrel domain"/>
    <property type="match status" value="1"/>
</dbReference>
<keyword evidence="6 11" id="KW-0798">TonB box</keyword>
<dbReference type="SUPFAM" id="SSF56935">
    <property type="entry name" value="Porins"/>
    <property type="match status" value="1"/>
</dbReference>
<dbReference type="Gene3D" id="2.170.130.10">
    <property type="entry name" value="TonB-dependent receptor, plug domain"/>
    <property type="match status" value="1"/>
</dbReference>
<keyword evidence="9 10" id="KW-0998">Cell outer membrane</keyword>
<accession>A0A517DVJ2</accession>
<feature type="chain" id="PRO_5022039959" evidence="13">
    <location>
        <begin position="46"/>
        <end position="1764"/>
    </location>
</feature>
<evidence type="ECO:0000256" key="6">
    <source>
        <dbReference type="ARBA" id="ARBA00023077"/>
    </source>
</evidence>
<dbReference type="PROSITE" id="PS51208">
    <property type="entry name" value="AUTOTRANSPORTER"/>
    <property type="match status" value="1"/>
</dbReference>
<dbReference type="InterPro" id="IPR039426">
    <property type="entry name" value="TonB-dep_rcpt-like"/>
</dbReference>
<dbReference type="InterPro" id="IPR005546">
    <property type="entry name" value="Autotransporte_beta"/>
</dbReference>
<organism evidence="15 16">
    <name type="scientific">Sporomusa termitida</name>
    <dbReference type="NCBI Taxonomy" id="2377"/>
    <lineage>
        <taxon>Bacteria</taxon>
        <taxon>Bacillati</taxon>
        <taxon>Bacillota</taxon>
        <taxon>Negativicutes</taxon>
        <taxon>Selenomonadales</taxon>
        <taxon>Sporomusaceae</taxon>
        <taxon>Sporomusa</taxon>
    </lineage>
</organism>
<dbReference type="InterPro" id="IPR000531">
    <property type="entry name" value="Beta-barrel_TonB"/>
</dbReference>
<dbReference type="GO" id="GO:0009279">
    <property type="term" value="C:cell outer membrane"/>
    <property type="evidence" value="ECO:0007669"/>
    <property type="project" value="UniProtKB-SubCell"/>
</dbReference>
<dbReference type="Pfam" id="PF03797">
    <property type="entry name" value="Autotransporter"/>
    <property type="match status" value="1"/>
</dbReference>
<dbReference type="RefSeq" id="WP_144350882.1">
    <property type="nucleotide sequence ID" value="NZ_CP036259.1"/>
</dbReference>
<dbReference type="SUPFAM" id="SSF103515">
    <property type="entry name" value="Autotransporter"/>
    <property type="match status" value="1"/>
</dbReference>
<dbReference type="Pfam" id="PF00593">
    <property type="entry name" value="TonB_dep_Rec_b-barrel"/>
    <property type="match status" value="1"/>
</dbReference>
<dbReference type="KEGG" id="sted:SPTER_27690"/>
<dbReference type="Proteomes" id="UP000320776">
    <property type="component" value="Chromosome"/>
</dbReference>
<reference evidence="15 16" key="1">
    <citation type="submission" date="2019-02" db="EMBL/GenBank/DDBJ databases">
        <title>Closed genome of Sporomusa termitida DSM 4440.</title>
        <authorList>
            <person name="Poehlein A."/>
            <person name="Daniel R."/>
        </authorList>
    </citation>
    <scope>NUCLEOTIDE SEQUENCE [LARGE SCALE GENOMIC DNA]</scope>
    <source>
        <strain evidence="15 16">DSM 4440</strain>
    </source>
</reference>
<keyword evidence="3 10" id="KW-1134">Transmembrane beta strand</keyword>
<comment type="similarity">
    <text evidence="10 11">Belongs to the TonB-dependent receptor family.</text>
</comment>
<protein>
    <submittedName>
        <fullName evidence="15">Vitamin B12 transporter BtuB</fullName>
    </submittedName>
</protein>
<dbReference type="InterPro" id="IPR006315">
    <property type="entry name" value="OM_autotransptr_brl_dom"/>
</dbReference>
<evidence type="ECO:0000256" key="1">
    <source>
        <dbReference type="ARBA" id="ARBA00004571"/>
    </source>
</evidence>
<feature type="signal peptide" evidence="13">
    <location>
        <begin position="1"/>
        <end position="45"/>
    </location>
</feature>
<evidence type="ECO:0000256" key="4">
    <source>
        <dbReference type="ARBA" id="ARBA00022692"/>
    </source>
</evidence>
<feature type="region of interest" description="Disordered" evidence="12">
    <location>
        <begin position="975"/>
        <end position="1013"/>
    </location>
</feature>
<proteinExistence type="inferred from homology"/>
<dbReference type="PANTHER" id="PTHR30069:SF29">
    <property type="entry name" value="HEMOGLOBIN AND HEMOGLOBIN-HAPTOGLOBIN-BINDING PROTEIN 1-RELATED"/>
    <property type="match status" value="1"/>
</dbReference>
<evidence type="ECO:0000256" key="5">
    <source>
        <dbReference type="ARBA" id="ARBA00022729"/>
    </source>
</evidence>
<evidence type="ECO:0000256" key="10">
    <source>
        <dbReference type="PROSITE-ProRule" id="PRU01360"/>
    </source>
</evidence>
<dbReference type="NCBIfam" id="TIGR01414">
    <property type="entry name" value="autotrans_barl"/>
    <property type="match status" value="1"/>
</dbReference>
<evidence type="ECO:0000256" key="13">
    <source>
        <dbReference type="SAM" id="SignalP"/>
    </source>
</evidence>
<dbReference type="InterPro" id="IPR036709">
    <property type="entry name" value="Autotransporte_beta_dom_sf"/>
</dbReference>
<sequence length="1764" mass="193027">MVSELAKNNGRAKSVRDRCGAKSRVACVACTLALGVMALPAVAWANNTTADYQYIDPGTGSRDAFLSGGYQPANEATSYYPLQINSSQLNYTYNGTNYNLFGLTGARNLFRAITPLADAGNNPQNMQYNALAVKINGKLYCWSVVTGVSGSNWLTKGFVGTGVTNVINANEKNLLDIATQQRLADIMALPDGSDKEQQLADFVKEYAPQYEYYLVKLTDAELAKMQGMTMPDVNTIIATLPDYEVVGESALKLEDTSSLFQFTQTVANLTPGQKTYAYNEVKVGESSDNSWRPLDRVLYGASGSVLDTDYAINKNWVMDSDGNLIPNSSGGTIDWQNGQSLDPLPADVRTAITVKDVSTVSNSVIDLTYANTSGEDPLINHVINYNDSGAISNGEIGLIQGYFLYDNVIGKIVDFSEYTNEPNRYSLHKIARSLFIENATLAAGTTFRLGNYSMDAALQHAPASGTGKISDRGFVTPNDFNSAMYFSTGNTDSVYITTATQADAQYGKTNLNLQLGWVPGLGYLPAGEAVLRSNDSGQVNLPVLVGILNGAENFTVTAQTSVADGVLSTYEITPVIEQTDNYFTDPEDAAAKKGTAWWLKSYSFVDTGEMSTTGKAVSDNSIINNNLWRSSYLNMFRRTADLHGRYGGSTDLYSAAGADGDGRENVWAQAYHGKVDGKSRYGGSFDQSYNGVQVGYDKLLNKAFYNGRVYTGFYLNKIDGKSTTQSGSGEQDSLGGGLYGTWVGDKGHYLDAGVTASKLKNEFSMVANLGDGTGNSGIVDGTSRTWGYGMGLQYGKLNALADNWWWEPAASFFLGHVDATTYQLSNHLRINQRGYDNATGRLHLRLGKEINDKGTIYAGVNLAHEFAGEQDIHAVYGYQNRSIAAAGGKDTWWEFNVGGTMKISPDGNLNLDFVKTTGSDIGSDWRIDGKLDFAWGGFGGGKGVTGSGAAADSGSAAAVPGADKAQTTTVVMGQAPPVEPRLPERQVTAPTEVPPSVAEPNRPETAGNAENQDNTTVSYSASEAAPAVTADTTVVTLPTGAASEFAFAPVTVEAARPDWEKKLSPGQVSVIYPNTYKGEQKDLPAMLEAVPGLYVQRITGAGHYTVARVRGATGAQVKVFVDGVLMNLNSESAVNLSAIPVDNVERIEVYRGYVPARFGGAPLGGVINIVTKKPDQLGGMVSQGVKSYGGYTGNYQFTAPVGSGSLLATFQRDIWGGDFDFYAHNTYPHDSPRYWEGDVKRASNGYQNSNGMVKWQDEQWLAKVSWKKLHEELPASVGNNLYPNEGYNPGVPSTLINLNKENYEKGFWDRAQDIDQKEFLLGRRATAGNLDWGWQVSYLDNKKDYFNTGYYKRLAALLAAGVSNAPIPGAVVGMEDPQYPGTLWAHYHSKKWGFNLNTAYKMGDSHLLEFSGDVSRETMKANVSEQDTLNLNLGLGNRKYIDQYKILEYHFSLQDTITLNEAGDFKLTPVVRAEKVDMETMNEADKKWQWSAGTALQKQLNDHWSVKTSWGTYNRHPNFYELFGDGATIIPNPGANKLFDAGSRGTWESGSQFDFSVNWQGELAQADTDTVLTWFQRRAKNQFALWMPMVPNAPSTYFPMDEAKVHGLELTHNMKWQRLNLTLAGTWQKPEYAGAKSLRDVESNSAKTSISYTPEWVVNARLDYRWPGDKLNTFIEYNYMAEQFIGQTTNGEDPEDRDNWWMDGLSTFNIGAKYKFDNNWKLAAGINDIFDKGPEVTKTYGKAIYTNNYPLAGRIYYATLEYSF</sequence>
<keyword evidence="16" id="KW-1185">Reference proteome</keyword>
<keyword evidence="7 10" id="KW-0472">Membrane</keyword>
<evidence type="ECO:0000256" key="3">
    <source>
        <dbReference type="ARBA" id="ARBA00022452"/>
    </source>
</evidence>
<evidence type="ECO:0000313" key="16">
    <source>
        <dbReference type="Proteomes" id="UP000320776"/>
    </source>
</evidence>
<dbReference type="EMBL" id="CP036259">
    <property type="protein sequence ID" value="QDR81389.1"/>
    <property type="molecule type" value="Genomic_DNA"/>
</dbReference>
<keyword evidence="8" id="KW-0675">Receptor</keyword>
<evidence type="ECO:0000256" key="8">
    <source>
        <dbReference type="ARBA" id="ARBA00023170"/>
    </source>
</evidence>
<keyword evidence="5 13" id="KW-0732">Signal</keyword>
<dbReference type="InterPro" id="IPR036942">
    <property type="entry name" value="Beta-barrel_TonB_sf"/>
</dbReference>
<dbReference type="Pfam" id="PF07715">
    <property type="entry name" value="Plug"/>
    <property type="match status" value="1"/>
</dbReference>
<dbReference type="SMART" id="SM00869">
    <property type="entry name" value="Autotransporter"/>
    <property type="match status" value="1"/>
</dbReference>
<evidence type="ECO:0000313" key="15">
    <source>
        <dbReference type="EMBL" id="QDR81389.1"/>
    </source>
</evidence>